<dbReference type="InterPro" id="IPR029479">
    <property type="entry name" value="Nitroreductase"/>
</dbReference>
<dbReference type="Pfam" id="PF00550">
    <property type="entry name" value="PP-binding"/>
    <property type="match status" value="1"/>
</dbReference>
<dbReference type="Gene3D" id="1.10.1200.10">
    <property type="entry name" value="ACP-like"/>
    <property type="match status" value="1"/>
</dbReference>
<dbReference type="InterPro" id="IPR042099">
    <property type="entry name" value="ANL_N_sf"/>
</dbReference>
<dbReference type="Pfam" id="PF00881">
    <property type="entry name" value="Nitroreductase"/>
    <property type="match status" value="1"/>
</dbReference>
<reference evidence="4 5" key="1">
    <citation type="submission" date="2016-06" db="EMBL/GenBank/DDBJ databases">
        <authorList>
            <person name="Kjaerup R.B."/>
            <person name="Dalgaard T.S."/>
            <person name="Juul-Madsen H.R."/>
        </authorList>
    </citation>
    <scope>NUCLEOTIDE SEQUENCE [LARGE SCALE GENOMIC DNA]</scope>
    <source>
        <strain evidence="4 5">DSM 45626</strain>
    </source>
</reference>
<protein>
    <submittedName>
        <fullName evidence="4">SagB-type dehydrogenase domain-containing protein</fullName>
    </submittedName>
</protein>
<dbReference type="Pfam" id="PF00501">
    <property type="entry name" value="AMP-binding"/>
    <property type="match status" value="2"/>
</dbReference>
<evidence type="ECO:0000256" key="1">
    <source>
        <dbReference type="ARBA" id="ARBA00004924"/>
    </source>
</evidence>
<dbReference type="GO" id="GO:0043041">
    <property type="term" value="P:amino acid activation for nonribosomal peptide biosynthetic process"/>
    <property type="evidence" value="ECO:0007669"/>
    <property type="project" value="TreeGrafter"/>
</dbReference>
<accession>A0A1C4XGR6</accession>
<dbReference type="InterPro" id="IPR045851">
    <property type="entry name" value="AMP-bd_C_sf"/>
</dbReference>
<keyword evidence="2" id="KW-0436">Ligase</keyword>
<dbReference type="InterPro" id="IPR025110">
    <property type="entry name" value="AMP-bd_C"/>
</dbReference>
<dbReference type="Pfam" id="PF13193">
    <property type="entry name" value="AMP-binding_C"/>
    <property type="match status" value="1"/>
</dbReference>
<evidence type="ECO:0000313" key="5">
    <source>
        <dbReference type="Proteomes" id="UP000199375"/>
    </source>
</evidence>
<dbReference type="GO" id="GO:0016874">
    <property type="term" value="F:ligase activity"/>
    <property type="evidence" value="ECO:0007669"/>
    <property type="project" value="UniProtKB-KW"/>
</dbReference>
<dbReference type="RefSeq" id="WP_091283767.1">
    <property type="nucleotide sequence ID" value="NZ_FMCW01000025.1"/>
</dbReference>
<dbReference type="SUPFAM" id="SSF56801">
    <property type="entry name" value="Acetyl-CoA synthetase-like"/>
    <property type="match status" value="1"/>
</dbReference>
<dbReference type="GO" id="GO:0044550">
    <property type="term" value="P:secondary metabolite biosynthetic process"/>
    <property type="evidence" value="ECO:0007669"/>
    <property type="project" value="TreeGrafter"/>
</dbReference>
<dbReference type="Gene3D" id="3.40.50.12780">
    <property type="entry name" value="N-terminal domain of ligase-like"/>
    <property type="match status" value="1"/>
</dbReference>
<proteinExistence type="predicted"/>
<evidence type="ECO:0000259" key="3">
    <source>
        <dbReference type="PROSITE" id="PS50075"/>
    </source>
</evidence>
<dbReference type="Gene3D" id="3.30.300.30">
    <property type="match status" value="1"/>
</dbReference>
<dbReference type="Proteomes" id="UP000199375">
    <property type="component" value="Unassembled WGS sequence"/>
</dbReference>
<dbReference type="SUPFAM" id="SSF47336">
    <property type="entry name" value="ACP-like"/>
    <property type="match status" value="1"/>
</dbReference>
<dbReference type="Gene3D" id="3.40.109.10">
    <property type="entry name" value="NADH Oxidase"/>
    <property type="match status" value="1"/>
</dbReference>
<dbReference type="InterPro" id="IPR000873">
    <property type="entry name" value="AMP-dep_synth/lig_dom"/>
</dbReference>
<organism evidence="4 5">
    <name type="scientific">Micromonospora haikouensis</name>
    <dbReference type="NCBI Taxonomy" id="686309"/>
    <lineage>
        <taxon>Bacteria</taxon>
        <taxon>Bacillati</taxon>
        <taxon>Actinomycetota</taxon>
        <taxon>Actinomycetes</taxon>
        <taxon>Micromonosporales</taxon>
        <taxon>Micromonosporaceae</taxon>
        <taxon>Micromonospora</taxon>
    </lineage>
</organism>
<gene>
    <name evidence="4" type="ORF">GA0070558_12552</name>
</gene>
<dbReference type="SUPFAM" id="SSF55469">
    <property type="entry name" value="FMN-dependent nitroreductase-like"/>
    <property type="match status" value="1"/>
</dbReference>
<name>A0A1C4XGR6_9ACTN</name>
<dbReference type="GO" id="GO:0031177">
    <property type="term" value="F:phosphopantetheine binding"/>
    <property type="evidence" value="ECO:0007669"/>
    <property type="project" value="TreeGrafter"/>
</dbReference>
<dbReference type="PANTHER" id="PTHR45527:SF10">
    <property type="entry name" value="PYOCHELIN SYNTHASE PCHF"/>
    <property type="match status" value="1"/>
</dbReference>
<dbReference type="InterPro" id="IPR036736">
    <property type="entry name" value="ACP-like_sf"/>
</dbReference>
<evidence type="ECO:0000313" key="4">
    <source>
        <dbReference type="EMBL" id="SCF07759.1"/>
    </source>
</evidence>
<evidence type="ECO:0000256" key="2">
    <source>
        <dbReference type="ARBA" id="ARBA00022598"/>
    </source>
</evidence>
<dbReference type="EMBL" id="FMCW01000025">
    <property type="protein sequence ID" value="SCF07759.1"/>
    <property type="molecule type" value="Genomic_DNA"/>
</dbReference>
<dbReference type="PANTHER" id="PTHR45527">
    <property type="entry name" value="NONRIBOSOMAL PEPTIDE SYNTHETASE"/>
    <property type="match status" value="1"/>
</dbReference>
<dbReference type="AlphaFoldDB" id="A0A1C4XGR6"/>
<dbReference type="InterPro" id="IPR009081">
    <property type="entry name" value="PP-bd_ACP"/>
</dbReference>
<dbReference type="GO" id="GO:0005737">
    <property type="term" value="C:cytoplasm"/>
    <property type="evidence" value="ECO:0007669"/>
    <property type="project" value="TreeGrafter"/>
</dbReference>
<dbReference type="GO" id="GO:0016491">
    <property type="term" value="F:oxidoreductase activity"/>
    <property type="evidence" value="ECO:0007669"/>
    <property type="project" value="InterPro"/>
</dbReference>
<feature type="domain" description="Carrier" evidence="3">
    <location>
        <begin position="548"/>
        <end position="623"/>
    </location>
</feature>
<dbReference type="InterPro" id="IPR000415">
    <property type="entry name" value="Nitroreductase-like"/>
</dbReference>
<sequence>MTSTEHPVFVSLPEEQRELIAAVNGVVAPVPAGTLDSLGAAAVVAGPHEVALRDLWDVVTRGRFWDHVVDLAGQLSAAGVKPGDRVLLDVAAGWEQFAAAVAVLRAGCVCVPLPPPGAGTDAGRRAAPTGSGATVVVTQRGLSGRPTWPSEVTVLTPRRDPPAAAASVDPPASDGSRAAFLLPRPAPAGTVAAWLGYSHRVLLNALTEVNRRVGLGVADRVLALAPAESGTWLHETFGALLAGASVVCAAENHRHDPGSWLAQGRRDGVTVCFLTTAMLDDLLAHLARTGDPLPETLRAVVVHGGWLAPGRVVELWEAAGRGLTVLYATAPVWPGPLTVLYDVATVADDWRSVPVGAPVANQRLYVLSEARNPCPVWVTGRLYAGGLLGEPVPAVSGGTVTHPETGEALLPTDLFGRLRPDGLVEVVGDETTQLAARGGTVNLRDTEVALHTHPAVRQAVVVVSAVDGRAAAFVRPRDGVVLSAADLNTYLRTRVSPFLLPARTEIVGALPLTRDGRVDRVALAAGPDVVVPLVVTPPTPTPAAPSGDRTTELMLRVTAVASRIFDVADIEPDANLMDLGASSMQLVRLASVVEEEAGIAVDVEELLAFPTIAVIVGSHLATESPAPAPDTVRPVGAARDDLDHRPVVDLGGVADERIGRRRTSRAFAAQPVSLAALGALLGATRSIRSRGAEKFWYPSAGGSYPVQVYLLVTPGGVTGLAAGSYYYHPRQDRLIVLDPAGALPAAAHREINRAAFRQSAFSLYLVGRMSAISKTDYADLAWDFTVFEAGAMTQLLGQVAAEHGLGLCPVGAMDTDPLPDLFALGAQDRFVHALLGGVPLGTA</sequence>
<dbReference type="PROSITE" id="PS50075">
    <property type="entry name" value="CARRIER"/>
    <property type="match status" value="1"/>
</dbReference>
<dbReference type="CDD" id="cd02142">
    <property type="entry name" value="McbC_SagB-like_oxidoreductase"/>
    <property type="match status" value="1"/>
</dbReference>
<comment type="pathway">
    <text evidence="1">Siderophore biosynthesis.</text>
</comment>